<keyword evidence="3" id="KW-1185">Reference proteome</keyword>
<keyword evidence="1" id="KW-0732">Signal</keyword>
<dbReference type="EMBL" id="UYRT01078431">
    <property type="protein sequence ID" value="VDN18508.1"/>
    <property type="molecule type" value="Genomic_DNA"/>
</dbReference>
<feature type="chain" id="PRO_5043138851" evidence="1">
    <location>
        <begin position="20"/>
        <end position="156"/>
    </location>
</feature>
<protein>
    <submittedName>
        <fullName evidence="4">Aa_trans domain-containing protein</fullName>
    </submittedName>
</protein>
<reference evidence="4" key="1">
    <citation type="submission" date="2016-06" db="UniProtKB">
        <authorList>
            <consortium name="WormBaseParasite"/>
        </authorList>
    </citation>
    <scope>IDENTIFICATION</scope>
</reference>
<evidence type="ECO:0000313" key="3">
    <source>
        <dbReference type="Proteomes" id="UP000271098"/>
    </source>
</evidence>
<gene>
    <name evidence="2" type="ORF">GPUH_LOCUS11231</name>
</gene>
<organism evidence="4">
    <name type="scientific">Gongylonema pulchrum</name>
    <dbReference type="NCBI Taxonomy" id="637853"/>
    <lineage>
        <taxon>Eukaryota</taxon>
        <taxon>Metazoa</taxon>
        <taxon>Ecdysozoa</taxon>
        <taxon>Nematoda</taxon>
        <taxon>Chromadorea</taxon>
        <taxon>Rhabditida</taxon>
        <taxon>Spirurina</taxon>
        <taxon>Spiruromorpha</taxon>
        <taxon>Spiruroidea</taxon>
        <taxon>Gongylonematidae</taxon>
        <taxon>Gongylonema</taxon>
    </lineage>
</organism>
<evidence type="ECO:0000313" key="2">
    <source>
        <dbReference type="EMBL" id="VDN18508.1"/>
    </source>
</evidence>
<accession>A0A183DR90</accession>
<dbReference type="WBParaSite" id="GPUH_0001124401-mRNA-1">
    <property type="protein sequence ID" value="GPUH_0001124401-mRNA-1"/>
    <property type="gene ID" value="GPUH_0001124401"/>
</dbReference>
<evidence type="ECO:0000313" key="4">
    <source>
        <dbReference type="WBParaSite" id="GPUH_0001124401-mRNA-1"/>
    </source>
</evidence>
<evidence type="ECO:0000256" key="1">
    <source>
        <dbReference type="SAM" id="SignalP"/>
    </source>
</evidence>
<sequence>MLLPPSLFIAAAAWHVGVGQQPEPRNIIHSAGFWSLPISICCAARACVLVVACPVGEAEEAPQLLVAEGASRIKGRDDVMSLVLTVLQCVLGANIWCTSMGVLRFGFGIADDLGPVLADFAGKDVGAGRAVAVCFRTSPPPSPINESSRRSSAARI</sequence>
<name>A0A183DR90_9BILA</name>
<dbReference type="Proteomes" id="UP000271098">
    <property type="component" value="Unassembled WGS sequence"/>
</dbReference>
<reference evidence="2 3" key="2">
    <citation type="submission" date="2018-11" db="EMBL/GenBank/DDBJ databases">
        <authorList>
            <consortium name="Pathogen Informatics"/>
        </authorList>
    </citation>
    <scope>NUCLEOTIDE SEQUENCE [LARGE SCALE GENOMIC DNA]</scope>
</reference>
<feature type="signal peptide" evidence="1">
    <location>
        <begin position="1"/>
        <end position="19"/>
    </location>
</feature>
<proteinExistence type="predicted"/>
<dbReference type="AlphaFoldDB" id="A0A183DR90"/>